<dbReference type="InterPro" id="IPR036249">
    <property type="entry name" value="Thioredoxin-like_sf"/>
</dbReference>
<dbReference type="Proteomes" id="UP000218327">
    <property type="component" value="Unassembled WGS sequence"/>
</dbReference>
<reference evidence="3" key="1">
    <citation type="submission" date="2017-08" db="EMBL/GenBank/DDBJ databases">
        <title>A dynamic microbial community with high functional redundancy inhabits the cold, oxic subseafloor aquifer.</title>
        <authorList>
            <person name="Tully B.J."/>
            <person name="Wheat C.G."/>
            <person name="Glazer B.T."/>
            <person name="Huber J.A."/>
        </authorList>
    </citation>
    <scope>NUCLEOTIDE SEQUENCE [LARGE SCALE GENOMIC DNA]</scope>
</reference>
<sequence length="95" mass="11153">MTNSTEIKNLSLYHYQSCPFCEMTRDAINELDIDIELRDIHLHSEHFEELIREGGKPQVPCLRIEQEDGKTHWLYESQHIIQLLGEYVNLVKNAA</sequence>
<accession>A0A2A5B942</accession>
<dbReference type="PROSITE" id="PS00195">
    <property type="entry name" value="GLUTAREDOXIN_1"/>
    <property type="match status" value="1"/>
</dbReference>
<dbReference type="InterPro" id="IPR004045">
    <property type="entry name" value="Glutathione_S-Trfase_N"/>
</dbReference>
<evidence type="ECO:0000259" key="1">
    <source>
        <dbReference type="PROSITE" id="PS50404"/>
    </source>
</evidence>
<organism evidence="2 3">
    <name type="scientific">SAR86 cluster bacterium</name>
    <dbReference type="NCBI Taxonomy" id="2030880"/>
    <lineage>
        <taxon>Bacteria</taxon>
        <taxon>Pseudomonadati</taxon>
        <taxon>Pseudomonadota</taxon>
        <taxon>Gammaproteobacteria</taxon>
        <taxon>SAR86 cluster</taxon>
    </lineage>
</organism>
<dbReference type="InterPro" id="IPR011767">
    <property type="entry name" value="GLR_AS"/>
</dbReference>
<dbReference type="Gene3D" id="3.40.30.10">
    <property type="entry name" value="Glutaredoxin"/>
    <property type="match status" value="1"/>
</dbReference>
<name>A0A2A5B942_9GAMM</name>
<dbReference type="PROSITE" id="PS50404">
    <property type="entry name" value="GST_NTER"/>
    <property type="match status" value="1"/>
</dbReference>
<dbReference type="Pfam" id="PF13417">
    <property type="entry name" value="GST_N_3"/>
    <property type="match status" value="1"/>
</dbReference>
<dbReference type="EMBL" id="NVVJ01000006">
    <property type="protein sequence ID" value="PCJ27526.1"/>
    <property type="molecule type" value="Genomic_DNA"/>
</dbReference>
<dbReference type="PROSITE" id="PS51354">
    <property type="entry name" value="GLUTAREDOXIN_2"/>
    <property type="match status" value="1"/>
</dbReference>
<gene>
    <name evidence="2" type="ORF">COA96_03230</name>
</gene>
<evidence type="ECO:0000313" key="2">
    <source>
        <dbReference type="EMBL" id="PCJ27526.1"/>
    </source>
</evidence>
<dbReference type="SUPFAM" id="SSF52833">
    <property type="entry name" value="Thioredoxin-like"/>
    <property type="match status" value="1"/>
</dbReference>
<feature type="domain" description="GST N-terminal" evidence="1">
    <location>
        <begin position="8"/>
        <end position="92"/>
    </location>
</feature>
<comment type="caution">
    <text evidence="2">The sequence shown here is derived from an EMBL/GenBank/DDBJ whole genome shotgun (WGS) entry which is preliminary data.</text>
</comment>
<evidence type="ECO:0000313" key="3">
    <source>
        <dbReference type="Proteomes" id="UP000218327"/>
    </source>
</evidence>
<dbReference type="AlphaFoldDB" id="A0A2A5B942"/>
<proteinExistence type="predicted"/>
<protein>
    <submittedName>
        <fullName evidence="2">Glutaredoxin</fullName>
    </submittedName>
</protein>